<organism evidence="2 3">
    <name type="scientific">Prunus dulcis</name>
    <name type="common">Almond</name>
    <name type="synonym">Amygdalus dulcis</name>
    <dbReference type="NCBI Taxonomy" id="3755"/>
    <lineage>
        <taxon>Eukaryota</taxon>
        <taxon>Viridiplantae</taxon>
        <taxon>Streptophyta</taxon>
        <taxon>Embryophyta</taxon>
        <taxon>Tracheophyta</taxon>
        <taxon>Spermatophyta</taxon>
        <taxon>Magnoliopsida</taxon>
        <taxon>eudicotyledons</taxon>
        <taxon>Gunneridae</taxon>
        <taxon>Pentapetalae</taxon>
        <taxon>rosids</taxon>
        <taxon>fabids</taxon>
        <taxon>Rosales</taxon>
        <taxon>Rosaceae</taxon>
        <taxon>Amygdaloideae</taxon>
        <taxon>Amygdaleae</taxon>
        <taxon>Prunus</taxon>
    </lineage>
</organism>
<name>A0A5E4FBJ8_PRUDU</name>
<dbReference type="Pfam" id="PF21737">
    <property type="entry name" value="DUF6865"/>
    <property type="match status" value="1"/>
</dbReference>
<proteinExistence type="predicted"/>
<sequence>MEESVEKFPFSRKSVETYTYARSNFSPPFTKRLSYSRASDFSTKQIRHFMDKARLGNGAPEEVTRESLIAISYPEPEKIITSNLSSGKLNGGKLNGGKLNGEALVKTIVSDGEDKFRSELISISYTQSPEVGSLPVNHGRT</sequence>
<dbReference type="AlphaFoldDB" id="A0A5E4FBJ8"/>
<accession>A0A5E4FBJ8</accession>
<dbReference type="EMBL" id="JAJFAZ020000002">
    <property type="protein sequence ID" value="KAI5344666.1"/>
    <property type="molecule type" value="Genomic_DNA"/>
</dbReference>
<dbReference type="Proteomes" id="UP000327085">
    <property type="component" value="Chromosome 2"/>
</dbReference>
<evidence type="ECO:0000313" key="3">
    <source>
        <dbReference type="Proteomes" id="UP000327085"/>
    </source>
</evidence>
<evidence type="ECO:0000313" key="1">
    <source>
        <dbReference type="EMBL" id="KAI5344666.1"/>
    </source>
</evidence>
<dbReference type="PANTHER" id="PTHR35282">
    <property type="entry name" value="F5D14.24 PROTEIN"/>
    <property type="match status" value="1"/>
</dbReference>
<dbReference type="EMBL" id="CABIKO010000082">
    <property type="protein sequence ID" value="VVA24439.1"/>
    <property type="molecule type" value="Genomic_DNA"/>
</dbReference>
<dbReference type="Gramene" id="VVA24439">
    <property type="protein sequence ID" value="VVA24439"/>
    <property type="gene ID" value="Prudul26B017775"/>
</dbReference>
<reference evidence="1 4" key="3">
    <citation type="journal article" date="2022" name="G3 (Bethesda)">
        <title>Whole-genome sequence and methylome profiling of the almond [Prunus dulcis (Mill.) D.A. Webb] cultivar 'Nonpareil'.</title>
        <authorList>
            <person name="D'Amico-Willman K.M."/>
            <person name="Ouma W.Z."/>
            <person name="Meulia T."/>
            <person name="Sideli G.M."/>
            <person name="Gradziel T.M."/>
            <person name="Fresnedo-Ramirez J."/>
        </authorList>
    </citation>
    <scope>NUCLEOTIDE SEQUENCE [LARGE SCALE GENOMIC DNA]</scope>
    <source>
        <strain evidence="1">Clone GOH B32 T37-40</strain>
    </source>
</reference>
<reference evidence="3" key="2">
    <citation type="journal article" date="2020" name="Plant J.">
        <title>Transposons played a major role in the diversification between the closely related almond and peach genomes: results from the almond genome sequence.</title>
        <authorList>
            <person name="Alioto T."/>
            <person name="Alexiou K.G."/>
            <person name="Bardil A."/>
            <person name="Barteri F."/>
            <person name="Castanera R."/>
            <person name="Cruz F."/>
            <person name="Dhingra A."/>
            <person name="Duval H."/>
            <person name="Fernandez I Marti A."/>
            <person name="Frias L."/>
            <person name="Galan B."/>
            <person name="Garcia J.L."/>
            <person name="Howad W."/>
            <person name="Gomez-Garrido J."/>
            <person name="Gut M."/>
            <person name="Julca I."/>
            <person name="Morata J."/>
            <person name="Puigdomenech P."/>
            <person name="Ribeca P."/>
            <person name="Rubio Cabetas M.J."/>
            <person name="Vlasova A."/>
            <person name="Wirthensohn M."/>
            <person name="Garcia-Mas J."/>
            <person name="Gabaldon T."/>
            <person name="Casacuberta J.M."/>
            <person name="Arus P."/>
        </authorList>
    </citation>
    <scope>NUCLEOTIDE SEQUENCE [LARGE SCALE GENOMIC DNA]</scope>
    <source>
        <strain evidence="3">cv. Texas</strain>
    </source>
</reference>
<dbReference type="InParanoid" id="A0A5E4FBJ8"/>
<gene>
    <name evidence="2" type="ORF">ALMOND_2B017775</name>
    <name evidence="1" type="ORF">L3X38_012543</name>
</gene>
<evidence type="ECO:0000313" key="4">
    <source>
        <dbReference type="Proteomes" id="UP001054821"/>
    </source>
</evidence>
<dbReference type="Proteomes" id="UP001054821">
    <property type="component" value="Chromosome 2"/>
</dbReference>
<evidence type="ECO:0000313" key="2">
    <source>
        <dbReference type="EMBL" id="VVA24439.1"/>
    </source>
</evidence>
<dbReference type="OMA" id="VEEDSHY"/>
<reference evidence="2" key="1">
    <citation type="submission" date="2019-07" db="EMBL/GenBank/DDBJ databases">
        <authorList>
            <person name="Alioto T."/>
            <person name="Alioto T."/>
            <person name="Gomez Garrido J."/>
        </authorList>
    </citation>
    <scope>NUCLEOTIDE SEQUENCE</scope>
</reference>
<dbReference type="InterPro" id="IPR049198">
    <property type="entry name" value="DUF6865"/>
</dbReference>
<protein>
    <submittedName>
        <fullName evidence="2">PREDICTED: unnamed product</fullName>
    </submittedName>
</protein>
<keyword evidence="4" id="KW-1185">Reference proteome</keyword>
<dbReference type="PANTHER" id="PTHR35282:SF2">
    <property type="entry name" value="F5D14.24 PROTEIN"/>
    <property type="match status" value="1"/>
</dbReference>